<evidence type="ECO:0000256" key="3">
    <source>
        <dbReference type="ARBA" id="ARBA00009528"/>
    </source>
</evidence>
<dbReference type="InterPro" id="IPR043472">
    <property type="entry name" value="Macro_dom-like"/>
</dbReference>
<keyword evidence="8" id="KW-0963">Cytoplasm</keyword>
<feature type="active site" evidence="8">
    <location>
        <position position="351"/>
    </location>
</feature>
<dbReference type="RefSeq" id="WP_380776221.1">
    <property type="nucleotide sequence ID" value="NZ_JBHUEO010000113.1"/>
</dbReference>
<feature type="binding site" evidence="8">
    <location>
        <position position="347"/>
    </location>
    <ligand>
        <name>Mn(2+)</name>
        <dbReference type="ChEBI" id="CHEBI:29035"/>
        <label>1</label>
    </ligand>
</feature>
<comment type="catalytic activity">
    <reaction evidence="2 8">
        <text>Release of an N-terminal amino acid, preferentially leucine, but not glutamic or aspartic acids.</text>
        <dbReference type="EC" id="3.4.11.10"/>
    </reaction>
</comment>
<accession>A0ABW4KKH0</accession>
<dbReference type="PROSITE" id="PS00631">
    <property type="entry name" value="CYTOSOL_AP"/>
    <property type="match status" value="1"/>
</dbReference>
<dbReference type="GO" id="GO:0004177">
    <property type="term" value="F:aminopeptidase activity"/>
    <property type="evidence" value="ECO:0007669"/>
    <property type="project" value="UniProtKB-KW"/>
</dbReference>
<evidence type="ECO:0000256" key="1">
    <source>
        <dbReference type="ARBA" id="ARBA00000135"/>
    </source>
</evidence>
<feature type="binding site" evidence="8">
    <location>
        <position position="349"/>
    </location>
    <ligand>
        <name>Mn(2+)</name>
        <dbReference type="ChEBI" id="CHEBI:29035"/>
        <label>2</label>
    </ligand>
</feature>
<dbReference type="SUPFAM" id="SSF53187">
    <property type="entry name" value="Zn-dependent exopeptidases"/>
    <property type="match status" value="1"/>
</dbReference>
<comment type="cofactor">
    <cofactor evidence="8">
        <name>Mn(2+)</name>
        <dbReference type="ChEBI" id="CHEBI:29035"/>
    </cofactor>
    <text evidence="8">Binds 2 manganese ions per subunit.</text>
</comment>
<keyword evidence="8" id="KW-0464">Manganese</keyword>
<evidence type="ECO:0000256" key="2">
    <source>
        <dbReference type="ARBA" id="ARBA00000967"/>
    </source>
</evidence>
<feature type="binding site" evidence="8">
    <location>
        <position position="288"/>
    </location>
    <ligand>
        <name>Mn(2+)</name>
        <dbReference type="ChEBI" id="CHEBI:29035"/>
        <label>2</label>
    </ligand>
</feature>
<dbReference type="PANTHER" id="PTHR11963:SF23">
    <property type="entry name" value="CYTOSOL AMINOPEPTIDASE"/>
    <property type="match status" value="1"/>
</dbReference>
<dbReference type="SUPFAM" id="SSF52949">
    <property type="entry name" value="Macro domain-like"/>
    <property type="match status" value="1"/>
</dbReference>
<proteinExistence type="inferred from homology"/>
<keyword evidence="11" id="KW-1185">Reference proteome</keyword>
<keyword evidence="4 8" id="KW-0031">Aminopeptidase</keyword>
<dbReference type="Proteomes" id="UP001597301">
    <property type="component" value="Unassembled WGS sequence"/>
</dbReference>
<dbReference type="HAMAP" id="MF_00181">
    <property type="entry name" value="Cytosol_peptidase_M17"/>
    <property type="match status" value="1"/>
</dbReference>
<dbReference type="EMBL" id="JBHUEO010000113">
    <property type="protein sequence ID" value="MFD1708662.1"/>
    <property type="molecule type" value="Genomic_DNA"/>
</dbReference>
<gene>
    <name evidence="8" type="primary">pepA</name>
    <name evidence="10" type="ORF">ACFSCZ_18475</name>
</gene>
<dbReference type="PANTHER" id="PTHR11963">
    <property type="entry name" value="LEUCINE AMINOPEPTIDASE-RELATED"/>
    <property type="match status" value="1"/>
</dbReference>
<feature type="binding site" evidence="8">
    <location>
        <position position="270"/>
    </location>
    <ligand>
        <name>Mn(2+)</name>
        <dbReference type="ChEBI" id="CHEBI:29035"/>
        <label>1</label>
    </ligand>
</feature>
<comment type="caution">
    <text evidence="10">The sequence shown here is derived from an EMBL/GenBank/DDBJ whole genome shotgun (WGS) entry which is preliminary data.</text>
</comment>
<feature type="binding site" evidence="8">
    <location>
        <position position="265"/>
    </location>
    <ligand>
        <name>Mn(2+)</name>
        <dbReference type="ChEBI" id="CHEBI:29035"/>
        <label>2</label>
    </ligand>
</feature>
<comment type="function">
    <text evidence="7 8">Presumably involved in the processing and regular turnover of intracellular proteins. Catalyzes the removal of unsubstituted N-terminal amino acids from various peptides.</text>
</comment>
<evidence type="ECO:0000256" key="4">
    <source>
        <dbReference type="ARBA" id="ARBA00022438"/>
    </source>
</evidence>
<keyword evidence="5 8" id="KW-0645">Protease</keyword>
<keyword evidence="8" id="KW-0479">Metal-binding</keyword>
<dbReference type="NCBIfam" id="NF002074">
    <property type="entry name" value="PRK00913.1-4"/>
    <property type="match status" value="1"/>
</dbReference>
<feature type="active site" evidence="8">
    <location>
        <position position="277"/>
    </location>
</feature>
<evidence type="ECO:0000259" key="9">
    <source>
        <dbReference type="PROSITE" id="PS00631"/>
    </source>
</evidence>
<evidence type="ECO:0000256" key="8">
    <source>
        <dbReference type="HAMAP-Rule" id="MF_00181"/>
    </source>
</evidence>
<feature type="binding site" evidence="8">
    <location>
        <position position="349"/>
    </location>
    <ligand>
        <name>Mn(2+)</name>
        <dbReference type="ChEBI" id="CHEBI:29035"/>
        <label>1</label>
    </ligand>
</feature>
<dbReference type="InterPro" id="IPR000819">
    <property type="entry name" value="Peptidase_M17_C"/>
</dbReference>
<protein>
    <recommendedName>
        <fullName evidence="8">Probable cytosol aminopeptidase</fullName>
        <ecNumber evidence="8">3.4.11.1</ecNumber>
    </recommendedName>
    <alternativeName>
        <fullName evidence="8">Leucine aminopeptidase</fullName>
        <shortName evidence="8">LAP</shortName>
        <ecNumber evidence="8">3.4.11.10</ecNumber>
    </alternativeName>
    <alternativeName>
        <fullName evidence="8">Leucyl aminopeptidase</fullName>
    </alternativeName>
</protein>
<dbReference type="EC" id="3.4.11.1" evidence="8"/>
<organism evidence="10 11">
    <name type="scientific">Siminovitchia sediminis</name>
    <dbReference type="NCBI Taxonomy" id="1274353"/>
    <lineage>
        <taxon>Bacteria</taxon>
        <taxon>Bacillati</taxon>
        <taxon>Bacillota</taxon>
        <taxon>Bacilli</taxon>
        <taxon>Bacillales</taxon>
        <taxon>Bacillaceae</taxon>
        <taxon>Siminovitchia</taxon>
    </lineage>
</organism>
<dbReference type="InterPro" id="IPR023042">
    <property type="entry name" value="Peptidase_M17_leu_NH2_pept"/>
</dbReference>
<dbReference type="PRINTS" id="PR00481">
    <property type="entry name" value="LAMNOPPTDASE"/>
</dbReference>
<dbReference type="Gene3D" id="3.40.630.10">
    <property type="entry name" value="Zn peptidases"/>
    <property type="match status" value="1"/>
</dbReference>
<dbReference type="EC" id="3.4.11.10" evidence="8"/>
<evidence type="ECO:0000256" key="5">
    <source>
        <dbReference type="ARBA" id="ARBA00022670"/>
    </source>
</evidence>
<evidence type="ECO:0000313" key="10">
    <source>
        <dbReference type="EMBL" id="MFD1708662.1"/>
    </source>
</evidence>
<dbReference type="CDD" id="cd00433">
    <property type="entry name" value="Peptidase_M17"/>
    <property type="match status" value="1"/>
</dbReference>
<dbReference type="Gene3D" id="3.40.220.10">
    <property type="entry name" value="Leucine Aminopeptidase, subunit E, domain 1"/>
    <property type="match status" value="1"/>
</dbReference>
<comment type="catalytic activity">
    <reaction evidence="1 8">
        <text>Release of an N-terminal amino acid, Xaa-|-Yaa-, in which Xaa is preferably Leu, but may be other amino acids including Pro although not Arg or Lys, and Yaa may be Pro. Amino acid amides and methyl esters are also readily hydrolyzed, but rates on arylamides are exceedingly low.</text>
        <dbReference type="EC" id="3.4.11.1"/>
    </reaction>
</comment>
<dbReference type="InterPro" id="IPR008283">
    <property type="entry name" value="Peptidase_M17_N"/>
</dbReference>
<dbReference type="Pfam" id="PF00883">
    <property type="entry name" value="Peptidase_M17"/>
    <property type="match status" value="1"/>
</dbReference>
<sequence length="499" mass="54114">MIHLLNENPFQSERECMLVGLMDQPEKFGGELQPLDHAFNGELTELVKAGDLSAKYKSVSMLHSLGHSPVKRFVFIGLGKEKELTLNRLRMAIGRASKELKKLKVSSFSIALDTFISGQFSVEQAARTISEAYTMAAYEFEGYKQKSNEPDVVVERITLFTKERNENIKSAAETGQIFGAAVNHARSLVNTPSNLMRPSDLASYAANLAKELDLEIEILEKEEIEKLGMGAFLAVNQGSSESPYMITLKYQGKNEWTDVLGLVGKGITFDTGGYSIKPKNGIVGMKTDMGGAASVLGAMEIIGRLKPKCNVVAVIPATDNVISERAFKPDDVITSLNGKTIEVLNTDAEGRLVLADAVTYAKMHGADRLIDVATLTGGVVVALGLDKTGAITNHEEFYQEIKEASGKTGEYIWLLPYTEDDKKRVRSSNMADLNNSPGREGHAIMGGAFIGEFAEETPWVHLDIAGTATTEKQNDLGPAGATGVMVRTLAVLALTENLS</sequence>
<comment type="similarity">
    <text evidence="3 8">Belongs to the peptidase M17 family.</text>
</comment>
<dbReference type="Pfam" id="PF02789">
    <property type="entry name" value="Peptidase_M17_N"/>
    <property type="match status" value="1"/>
</dbReference>
<feature type="domain" description="Cytosol aminopeptidase" evidence="9">
    <location>
        <begin position="345"/>
        <end position="352"/>
    </location>
</feature>
<evidence type="ECO:0000256" key="7">
    <source>
        <dbReference type="ARBA" id="ARBA00049972"/>
    </source>
</evidence>
<dbReference type="InterPro" id="IPR011356">
    <property type="entry name" value="Leucine_aapep/pepB"/>
</dbReference>
<comment type="subcellular location">
    <subcellularLocation>
        <location evidence="8">Cytoplasm</location>
    </subcellularLocation>
</comment>
<evidence type="ECO:0000256" key="6">
    <source>
        <dbReference type="ARBA" id="ARBA00022801"/>
    </source>
</evidence>
<evidence type="ECO:0000313" key="11">
    <source>
        <dbReference type="Proteomes" id="UP001597301"/>
    </source>
</evidence>
<dbReference type="NCBIfam" id="NF002083">
    <property type="entry name" value="PRK00913.3-5"/>
    <property type="match status" value="1"/>
</dbReference>
<keyword evidence="6 8" id="KW-0378">Hydrolase</keyword>
<feature type="binding site" evidence="8">
    <location>
        <position position="270"/>
    </location>
    <ligand>
        <name>Mn(2+)</name>
        <dbReference type="ChEBI" id="CHEBI:29035"/>
        <label>2</label>
    </ligand>
</feature>
<dbReference type="NCBIfam" id="NF002073">
    <property type="entry name" value="PRK00913.1-2"/>
    <property type="match status" value="1"/>
</dbReference>
<reference evidence="11" key="1">
    <citation type="journal article" date="2019" name="Int. J. Syst. Evol. Microbiol.">
        <title>The Global Catalogue of Microorganisms (GCM) 10K type strain sequencing project: providing services to taxonomists for standard genome sequencing and annotation.</title>
        <authorList>
            <consortium name="The Broad Institute Genomics Platform"/>
            <consortium name="The Broad Institute Genome Sequencing Center for Infectious Disease"/>
            <person name="Wu L."/>
            <person name="Ma J."/>
        </authorList>
    </citation>
    <scope>NUCLEOTIDE SEQUENCE [LARGE SCALE GENOMIC DNA]</scope>
    <source>
        <strain evidence="11">CGMCC 1.12295</strain>
    </source>
</reference>
<name>A0ABW4KKH0_9BACI</name>